<keyword evidence="1" id="KW-0472">Membrane</keyword>
<sequence length="121" mass="13654">MLMYGQFWNWVVVEGLLLALGAAVIMAFVLKTSVWFESFAANLCLRQPRLPKIKRFFASWFILIGSKVVAMGAILFLFGERVQFDGPFGGVVAFYITIVSIVVFESLLFKKRNKPLPSITN</sequence>
<keyword evidence="3" id="KW-1185">Reference proteome</keyword>
<comment type="caution">
    <text evidence="2">The sequence shown here is derived from an EMBL/GenBank/DDBJ whole genome shotgun (WGS) entry which is preliminary data.</text>
</comment>
<proteinExistence type="predicted"/>
<feature type="transmembrane region" description="Helical" evidence="1">
    <location>
        <begin position="90"/>
        <end position="109"/>
    </location>
</feature>
<accession>A0A4Y3HV30</accession>
<dbReference type="Proteomes" id="UP000318717">
    <property type="component" value="Unassembled WGS sequence"/>
</dbReference>
<dbReference type="AlphaFoldDB" id="A0A4Y3HV30"/>
<feature type="transmembrane region" description="Helical" evidence="1">
    <location>
        <begin position="6"/>
        <end position="30"/>
    </location>
</feature>
<protein>
    <submittedName>
        <fullName evidence="2">Uncharacterized protein</fullName>
    </submittedName>
</protein>
<organism evidence="2 3">
    <name type="scientific">Vibrio inusitatus NBRC 102082</name>
    <dbReference type="NCBI Taxonomy" id="1219070"/>
    <lineage>
        <taxon>Bacteria</taxon>
        <taxon>Pseudomonadati</taxon>
        <taxon>Pseudomonadota</taxon>
        <taxon>Gammaproteobacteria</taxon>
        <taxon>Vibrionales</taxon>
        <taxon>Vibrionaceae</taxon>
        <taxon>Vibrio</taxon>
    </lineage>
</organism>
<gene>
    <name evidence="2" type="ORF">VIN01S_18230</name>
</gene>
<keyword evidence="1" id="KW-1133">Transmembrane helix</keyword>
<dbReference type="EMBL" id="BJLF01000007">
    <property type="protein sequence ID" value="GEA51019.1"/>
    <property type="molecule type" value="Genomic_DNA"/>
</dbReference>
<name>A0A4Y3HV30_9VIBR</name>
<reference evidence="2 3" key="1">
    <citation type="submission" date="2019-06" db="EMBL/GenBank/DDBJ databases">
        <title>Whole genome shotgun sequence of Vibrio inusitatus NBRC 102082.</title>
        <authorList>
            <person name="Hosoyama A."/>
            <person name="Uohara A."/>
            <person name="Ohji S."/>
            <person name="Ichikawa N."/>
        </authorList>
    </citation>
    <scope>NUCLEOTIDE SEQUENCE [LARGE SCALE GENOMIC DNA]</scope>
    <source>
        <strain evidence="2 3">NBRC 102082</strain>
    </source>
</reference>
<keyword evidence="1" id="KW-0812">Transmembrane</keyword>
<evidence type="ECO:0000256" key="1">
    <source>
        <dbReference type="SAM" id="Phobius"/>
    </source>
</evidence>
<evidence type="ECO:0000313" key="3">
    <source>
        <dbReference type="Proteomes" id="UP000318717"/>
    </source>
</evidence>
<evidence type="ECO:0000313" key="2">
    <source>
        <dbReference type="EMBL" id="GEA51019.1"/>
    </source>
</evidence>
<feature type="transmembrane region" description="Helical" evidence="1">
    <location>
        <begin position="56"/>
        <end position="78"/>
    </location>
</feature>